<dbReference type="InterPro" id="IPR001444">
    <property type="entry name" value="Flag_bb_rod_N"/>
</dbReference>
<reference evidence="4" key="1">
    <citation type="submission" date="2020-12" db="EMBL/GenBank/DDBJ databases">
        <title>Bacterial taxonomy.</title>
        <authorList>
            <person name="Pan X."/>
        </authorList>
    </citation>
    <scope>NUCLEOTIDE SEQUENCE</scope>
    <source>
        <strain evidence="4">KCTC 52957</strain>
    </source>
</reference>
<evidence type="ECO:0000313" key="4">
    <source>
        <dbReference type="EMBL" id="MBJ3763174.1"/>
    </source>
</evidence>
<dbReference type="Pfam" id="PF00460">
    <property type="entry name" value="Flg_bb_rod"/>
    <property type="match status" value="1"/>
</dbReference>
<protein>
    <submittedName>
        <fullName evidence="4">FlgB family protein</fullName>
    </submittedName>
</protein>
<gene>
    <name evidence="4" type="ORF">ILP92_10500</name>
</gene>
<organism evidence="4 5">
    <name type="scientific">Palleronia pontilimi</name>
    <dbReference type="NCBI Taxonomy" id="1964209"/>
    <lineage>
        <taxon>Bacteria</taxon>
        <taxon>Pseudomonadati</taxon>
        <taxon>Pseudomonadota</taxon>
        <taxon>Alphaproteobacteria</taxon>
        <taxon>Rhodobacterales</taxon>
        <taxon>Roseobacteraceae</taxon>
        <taxon>Palleronia</taxon>
    </lineage>
</organism>
<keyword evidence="5" id="KW-1185">Reference proteome</keyword>
<evidence type="ECO:0000259" key="3">
    <source>
        <dbReference type="Pfam" id="PF00460"/>
    </source>
</evidence>
<dbReference type="Proteomes" id="UP000642488">
    <property type="component" value="Unassembled WGS sequence"/>
</dbReference>
<dbReference type="AlphaFoldDB" id="A0A934MHB5"/>
<dbReference type="RefSeq" id="WP_198916351.1">
    <property type="nucleotide sequence ID" value="NZ_JAEKPD010000009.1"/>
</dbReference>
<sequence>MDNIGLMRMVHDAARHAADRQEHIARNIANADTPGYRATDLPDFGELVSAPPSAMKATRPTHLSVDDDPTAGASFERPFESAPNGNSVSLEYETMQATGVQAQHDMAISIYTSAREILRTSMGRK</sequence>
<comment type="subcellular location">
    <subcellularLocation>
        <location evidence="1">Bacterial flagellum basal body</location>
    </subcellularLocation>
</comment>
<proteinExistence type="predicted"/>
<dbReference type="EMBL" id="JAEKPD010000009">
    <property type="protein sequence ID" value="MBJ3763174.1"/>
    <property type="molecule type" value="Genomic_DNA"/>
</dbReference>
<evidence type="ECO:0000256" key="1">
    <source>
        <dbReference type="ARBA" id="ARBA00004117"/>
    </source>
</evidence>
<evidence type="ECO:0000313" key="5">
    <source>
        <dbReference type="Proteomes" id="UP000642488"/>
    </source>
</evidence>
<evidence type="ECO:0000256" key="2">
    <source>
        <dbReference type="SAM" id="MobiDB-lite"/>
    </source>
</evidence>
<feature type="region of interest" description="Disordered" evidence="2">
    <location>
        <begin position="33"/>
        <end position="86"/>
    </location>
</feature>
<feature type="domain" description="Flagellar basal body rod protein N-terminal" evidence="3">
    <location>
        <begin position="17"/>
        <end position="37"/>
    </location>
</feature>
<accession>A0A934MHB5</accession>
<dbReference type="NCBIfam" id="NF009270">
    <property type="entry name" value="PRK12627.1"/>
    <property type="match status" value="1"/>
</dbReference>
<dbReference type="GO" id="GO:0009425">
    <property type="term" value="C:bacterial-type flagellum basal body"/>
    <property type="evidence" value="ECO:0007669"/>
    <property type="project" value="UniProtKB-SubCell"/>
</dbReference>
<comment type="caution">
    <text evidence="4">The sequence shown here is derived from an EMBL/GenBank/DDBJ whole genome shotgun (WGS) entry which is preliminary data.</text>
</comment>
<name>A0A934MHB5_9RHOB</name>